<dbReference type="PANTHER" id="PTHR21724">
    <property type="entry name" value="SHKT DOMAIN-CONTAINING PROTEIN"/>
    <property type="match status" value="1"/>
</dbReference>
<name>A0AAV5T0H1_9BILA</name>
<evidence type="ECO:0000313" key="4">
    <source>
        <dbReference type="Proteomes" id="UP001432027"/>
    </source>
</evidence>
<feature type="disulfide bond" evidence="1">
    <location>
        <begin position="291"/>
        <end position="325"/>
    </location>
</feature>
<evidence type="ECO:0000259" key="2">
    <source>
        <dbReference type="PROSITE" id="PS51670"/>
    </source>
</evidence>
<feature type="disulfide bond" evidence="1">
    <location>
        <begin position="242"/>
        <end position="276"/>
    </location>
</feature>
<organism evidence="3 4">
    <name type="scientific">Pristionchus entomophagus</name>
    <dbReference type="NCBI Taxonomy" id="358040"/>
    <lineage>
        <taxon>Eukaryota</taxon>
        <taxon>Metazoa</taxon>
        <taxon>Ecdysozoa</taxon>
        <taxon>Nematoda</taxon>
        <taxon>Chromadorea</taxon>
        <taxon>Rhabditida</taxon>
        <taxon>Rhabditina</taxon>
        <taxon>Diplogasteromorpha</taxon>
        <taxon>Diplogasteroidea</taxon>
        <taxon>Neodiplogasteridae</taxon>
        <taxon>Pristionchus</taxon>
    </lineage>
</organism>
<feature type="disulfide bond" evidence="1">
    <location>
        <begin position="73"/>
        <end position="107"/>
    </location>
</feature>
<comment type="caution">
    <text evidence="3">The sequence shown here is derived from an EMBL/GenBank/DDBJ whole genome shotgun (WGS) entry which is preliminary data.</text>
</comment>
<accession>A0AAV5T0H1</accession>
<dbReference type="InterPro" id="IPR003582">
    <property type="entry name" value="ShKT_dom"/>
</dbReference>
<dbReference type="Gene3D" id="1.10.10.1940">
    <property type="match status" value="2"/>
</dbReference>
<gene>
    <name evidence="3" type="ORF">PENTCL1PPCAC_11130</name>
</gene>
<dbReference type="EMBL" id="BTSX01000003">
    <property type="protein sequence ID" value="GMS88955.1"/>
    <property type="molecule type" value="Genomic_DNA"/>
</dbReference>
<feature type="non-terminal residue" evidence="3">
    <location>
        <position position="1"/>
    </location>
</feature>
<feature type="domain" description="ShKT" evidence="2">
    <location>
        <begin position="242"/>
        <end position="276"/>
    </location>
</feature>
<dbReference type="PROSITE" id="PS51670">
    <property type="entry name" value="SHKT"/>
    <property type="match status" value="3"/>
</dbReference>
<dbReference type="SMART" id="SM00254">
    <property type="entry name" value="ShKT"/>
    <property type="match status" value="4"/>
</dbReference>
<proteinExistence type="predicted"/>
<reference evidence="3" key="1">
    <citation type="submission" date="2023-10" db="EMBL/GenBank/DDBJ databases">
        <title>Genome assembly of Pristionchus species.</title>
        <authorList>
            <person name="Yoshida K."/>
            <person name="Sommer R.J."/>
        </authorList>
    </citation>
    <scope>NUCLEOTIDE SEQUENCE</scope>
    <source>
        <strain evidence="3">RS0144</strain>
    </source>
</reference>
<feature type="domain" description="ShKT" evidence="2">
    <location>
        <begin position="291"/>
        <end position="325"/>
    </location>
</feature>
<dbReference type="AlphaFoldDB" id="A0AAV5T0H1"/>
<comment type="caution">
    <text evidence="1">Lacks conserved residue(s) required for the propagation of feature annotation.</text>
</comment>
<evidence type="ECO:0000256" key="1">
    <source>
        <dbReference type="PROSITE-ProRule" id="PRU01005"/>
    </source>
</evidence>
<dbReference type="PANTHER" id="PTHR21724:SF94">
    <property type="entry name" value="SHKT DOMAIN-CONTAINING PROTEIN"/>
    <property type="match status" value="1"/>
</dbReference>
<evidence type="ECO:0000313" key="3">
    <source>
        <dbReference type="EMBL" id="GMS88955.1"/>
    </source>
</evidence>
<feature type="domain" description="ShKT" evidence="2">
    <location>
        <begin position="73"/>
        <end position="107"/>
    </location>
</feature>
<keyword evidence="1" id="KW-1015">Disulfide bond</keyword>
<keyword evidence="4" id="KW-1185">Reference proteome</keyword>
<dbReference type="Pfam" id="PF01549">
    <property type="entry name" value="ShK"/>
    <property type="match status" value="4"/>
</dbReference>
<dbReference type="Proteomes" id="UP001432027">
    <property type="component" value="Unassembled WGS sequence"/>
</dbReference>
<protein>
    <recommendedName>
        <fullName evidence="2">ShKT domain-containing protein</fullName>
    </recommendedName>
</protein>
<sequence length="367" mass="40991">SRIKMEIAVLTMIITSNSTSRICLNGNMAEQSCTLATPPNDFVCLSDPRNSKCESFQGTYYCCSNIVQKRPPCADKSNFCGLLTGFCQSSEHRRMMESDCAATCGFCNNGTAAIEGPVTIPYNLAVLLPSGYGNSTGIPSYGNSTGIDRAVSNTTTFPIYQGSNETRSVWNESSPSYDESIPTSNKYGKGTVLVRGNRPAAREEQEKTNDELFGNSLFPEISTAEPEEFPVSLVKTVIKGTCFDEYMYCREFVALCTHPTFSYTMAKRCALTCDRCEDVKMEEELITSKNCTDVFTNCDEHKHLCNAERYKYLLEEKCAKTCGYCKPACRDRHPNCRQFKRDGFCVDTLYTEDERQYLCGDSCQLCQ</sequence>